<protein>
    <recommendedName>
        <fullName evidence="4">Zn(2)-C6 fungal-type domain-containing protein</fullName>
    </recommendedName>
</protein>
<dbReference type="EMBL" id="ML986667">
    <property type="protein sequence ID" value="KAF2260959.1"/>
    <property type="molecule type" value="Genomic_DNA"/>
</dbReference>
<dbReference type="SUPFAM" id="SSF57701">
    <property type="entry name" value="Zn2/Cys6 DNA-binding domain"/>
    <property type="match status" value="1"/>
</dbReference>
<dbReference type="PROSITE" id="PS50048">
    <property type="entry name" value="ZN2_CY6_FUNGAL_2"/>
    <property type="match status" value="1"/>
</dbReference>
<dbReference type="Gene3D" id="4.10.240.10">
    <property type="entry name" value="Zn(2)-C6 fungal-type DNA-binding domain"/>
    <property type="match status" value="1"/>
</dbReference>
<feature type="region of interest" description="Disordered" evidence="3">
    <location>
        <begin position="1"/>
        <end position="39"/>
    </location>
</feature>
<dbReference type="PROSITE" id="PS00463">
    <property type="entry name" value="ZN2_CY6_FUNGAL_1"/>
    <property type="match status" value="1"/>
</dbReference>
<dbReference type="GO" id="GO:0008270">
    <property type="term" value="F:zinc ion binding"/>
    <property type="evidence" value="ECO:0007669"/>
    <property type="project" value="InterPro"/>
</dbReference>
<keyword evidence="2" id="KW-0539">Nucleus</keyword>
<feature type="compositionally biased region" description="Acidic residues" evidence="3">
    <location>
        <begin position="136"/>
        <end position="145"/>
    </location>
</feature>
<dbReference type="GO" id="GO:0000981">
    <property type="term" value="F:DNA-binding transcription factor activity, RNA polymerase II-specific"/>
    <property type="evidence" value="ECO:0007669"/>
    <property type="project" value="InterPro"/>
</dbReference>
<evidence type="ECO:0000256" key="1">
    <source>
        <dbReference type="ARBA" id="ARBA00004123"/>
    </source>
</evidence>
<evidence type="ECO:0000313" key="6">
    <source>
        <dbReference type="Proteomes" id="UP000800093"/>
    </source>
</evidence>
<dbReference type="Proteomes" id="UP000800093">
    <property type="component" value="Unassembled WGS sequence"/>
</dbReference>
<evidence type="ECO:0000259" key="4">
    <source>
        <dbReference type="PROSITE" id="PS50048"/>
    </source>
</evidence>
<dbReference type="SMART" id="SM00066">
    <property type="entry name" value="GAL4"/>
    <property type="match status" value="1"/>
</dbReference>
<dbReference type="PANTHER" id="PTHR31001">
    <property type="entry name" value="UNCHARACTERIZED TRANSCRIPTIONAL REGULATORY PROTEIN"/>
    <property type="match status" value="1"/>
</dbReference>
<keyword evidence="6" id="KW-1185">Reference proteome</keyword>
<feature type="compositionally biased region" description="Low complexity" evidence="3">
    <location>
        <begin position="9"/>
        <end position="26"/>
    </location>
</feature>
<dbReference type="OrthoDB" id="424974at2759"/>
<dbReference type="CDD" id="cd00067">
    <property type="entry name" value="GAL4"/>
    <property type="match status" value="1"/>
</dbReference>
<feature type="compositionally biased region" description="Basic and acidic residues" evidence="3">
    <location>
        <begin position="27"/>
        <end position="37"/>
    </location>
</feature>
<evidence type="ECO:0000313" key="5">
    <source>
        <dbReference type="EMBL" id="KAF2260959.1"/>
    </source>
</evidence>
<dbReference type="PANTHER" id="PTHR31001:SF40">
    <property type="entry name" value="ZN(II)2CYS6 TRANSCRIPTION FACTOR (EUROFUNG)"/>
    <property type="match status" value="1"/>
</dbReference>
<proteinExistence type="predicted"/>
<dbReference type="InterPro" id="IPR036864">
    <property type="entry name" value="Zn2-C6_fun-type_DNA-bd_sf"/>
</dbReference>
<dbReference type="AlphaFoldDB" id="A0A9P4K7L1"/>
<sequence>MADFFSNYAASEETSTSSITPSPATAVEKKPSREQPRIRRRNRLITSCLECRRRKLKCDKQQPCTNCTKFSRDCVFLAPALDSAGQAKLAEVKEKMGMLERALEEDVARRKTFKHASASRMLTSPPLPGQEQPYSDQEEPEDEKDLEPTDLAVEDAAYFEDDGNDDLVDLGIQMGKIRITERIGGLVRPRLSEELAQALKDIPKHDDQNPFKQRQPGDWMAPGSNYVAPSSSFFFAPGVEKTSLMNFLPSKVLTDKLIEHYWKAVHIIARTVHRPTFERQYDQFWRDINAGIEPKLSFQAVVLAALLSSVISMSEERVLNEFGVSKAGLVENFKQGTEAALARANFLRTTKLETLQAFVMYLVSCNILQYP</sequence>
<dbReference type="InterPro" id="IPR001138">
    <property type="entry name" value="Zn2Cys6_DnaBD"/>
</dbReference>
<dbReference type="CDD" id="cd12148">
    <property type="entry name" value="fungal_TF_MHR"/>
    <property type="match status" value="1"/>
</dbReference>
<name>A0A9P4K7L1_9PLEO</name>
<accession>A0A9P4K7L1</accession>
<dbReference type="GO" id="GO:0005634">
    <property type="term" value="C:nucleus"/>
    <property type="evidence" value="ECO:0007669"/>
    <property type="project" value="UniProtKB-SubCell"/>
</dbReference>
<evidence type="ECO:0000256" key="3">
    <source>
        <dbReference type="SAM" id="MobiDB-lite"/>
    </source>
</evidence>
<dbReference type="InterPro" id="IPR050613">
    <property type="entry name" value="Sec_Metabolite_Reg"/>
</dbReference>
<organism evidence="5 6">
    <name type="scientific">Lojkania enalia</name>
    <dbReference type="NCBI Taxonomy" id="147567"/>
    <lineage>
        <taxon>Eukaryota</taxon>
        <taxon>Fungi</taxon>
        <taxon>Dikarya</taxon>
        <taxon>Ascomycota</taxon>
        <taxon>Pezizomycotina</taxon>
        <taxon>Dothideomycetes</taxon>
        <taxon>Pleosporomycetidae</taxon>
        <taxon>Pleosporales</taxon>
        <taxon>Pleosporales incertae sedis</taxon>
        <taxon>Lojkania</taxon>
    </lineage>
</organism>
<comment type="caution">
    <text evidence="5">The sequence shown here is derived from an EMBL/GenBank/DDBJ whole genome shotgun (WGS) entry which is preliminary data.</text>
</comment>
<comment type="subcellular location">
    <subcellularLocation>
        <location evidence="1">Nucleus</location>
    </subcellularLocation>
</comment>
<evidence type="ECO:0000256" key="2">
    <source>
        <dbReference type="ARBA" id="ARBA00023242"/>
    </source>
</evidence>
<dbReference type="Pfam" id="PF00172">
    <property type="entry name" value="Zn_clus"/>
    <property type="match status" value="1"/>
</dbReference>
<feature type="domain" description="Zn(2)-C6 fungal-type" evidence="4">
    <location>
        <begin position="47"/>
        <end position="76"/>
    </location>
</feature>
<feature type="region of interest" description="Disordered" evidence="3">
    <location>
        <begin position="114"/>
        <end position="146"/>
    </location>
</feature>
<gene>
    <name evidence="5" type="ORF">CC78DRAFT_380158</name>
</gene>
<reference evidence="6" key="1">
    <citation type="journal article" date="2020" name="Stud. Mycol.">
        <title>101 Dothideomycetes genomes: A test case for predicting lifestyles and emergence of pathogens.</title>
        <authorList>
            <person name="Haridas S."/>
            <person name="Albert R."/>
            <person name="Binder M."/>
            <person name="Bloem J."/>
            <person name="LaButti K."/>
            <person name="Salamov A."/>
            <person name="Andreopoulos B."/>
            <person name="Baker S."/>
            <person name="Barry K."/>
            <person name="Bills G."/>
            <person name="Bluhm B."/>
            <person name="Cannon C."/>
            <person name="Castanera R."/>
            <person name="Culley D."/>
            <person name="Daum C."/>
            <person name="Ezra D."/>
            <person name="Gonzalez J."/>
            <person name="Henrissat B."/>
            <person name="Kuo A."/>
            <person name="Liang C."/>
            <person name="Lipzen A."/>
            <person name="Lutzoni F."/>
            <person name="Magnuson J."/>
            <person name="Mondo S."/>
            <person name="Nolan M."/>
            <person name="Ohm R."/>
            <person name="Pangilinan J."/>
            <person name="Park H.-J."/>
            <person name="Ramirez L."/>
            <person name="Alfaro M."/>
            <person name="Sun H."/>
            <person name="Tritt A."/>
            <person name="Yoshinaga Y."/>
            <person name="Zwiers L.-H."/>
            <person name="Turgeon B."/>
            <person name="Goodwin S."/>
            <person name="Spatafora J."/>
            <person name="Crous P."/>
            <person name="Grigoriev I."/>
        </authorList>
    </citation>
    <scope>NUCLEOTIDE SEQUENCE [LARGE SCALE GENOMIC DNA]</scope>
    <source>
        <strain evidence="6">CBS 304.66</strain>
    </source>
</reference>